<dbReference type="AlphaFoldDB" id="A0A645CCC8"/>
<organism evidence="1">
    <name type="scientific">bioreactor metagenome</name>
    <dbReference type="NCBI Taxonomy" id="1076179"/>
    <lineage>
        <taxon>unclassified sequences</taxon>
        <taxon>metagenomes</taxon>
        <taxon>ecological metagenomes</taxon>
    </lineage>
</organism>
<accession>A0A645CCC8</accession>
<reference evidence="1" key="1">
    <citation type="submission" date="2019-08" db="EMBL/GenBank/DDBJ databases">
        <authorList>
            <person name="Kucharzyk K."/>
            <person name="Murdoch R.W."/>
            <person name="Higgins S."/>
            <person name="Loffler F."/>
        </authorList>
    </citation>
    <scope>NUCLEOTIDE SEQUENCE</scope>
</reference>
<comment type="caution">
    <text evidence="1">The sequence shown here is derived from an EMBL/GenBank/DDBJ whole genome shotgun (WGS) entry which is preliminary data.</text>
</comment>
<gene>
    <name evidence="1" type="ORF">SDC9_121520</name>
</gene>
<protein>
    <submittedName>
        <fullName evidence="1">Uncharacterized protein</fullName>
    </submittedName>
</protein>
<dbReference type="EMBL" id="VSSQ01026030">
    <property type="protein sequence ID" value="MPM74532.1"/>
    <property type="molecule type" value="Genomic_DNA"/>
</dbReference>
<name>A0A645CCC8_9ZZZZ</name>
<proteinExistence type="predicted"/>
<evidence type="ECO:0000313" key="1">
    <source>
        <dbReference type="EMBL" id="MPM74532.1"/>
    </source>
</evidence>
<sequence length="63" mass="7267">MRQTGLNANALSGLADRQQYQKIILNTPVTTNSPIRKIIRITHSRIFINFPFFGKFRLSIGKY</sequence>